<name>A0A6H1U5F2_9CYAN</name>
<feature type="domain" description="TonB-dependent receptor-like beta-barrel" evidence="10">
    <location>
        <begin position="364"/>
        <end position="797"/>
    </location>
</feature>
<evidence type="ECO:0000256" key="6">
    <source>
        <dbReference type="ARBA" id="ARBA00023136"/>
    </source>
</evidence>
<dbReference type="Pfam" id="PF11741">
    <property type="entry name" value="AMIN"/>
    <property type="match status" value="1"/>
</dbReference>
<evidence type="ECO:0000313" key="14">
    <source>
        <dbReference type="Proteomes" id="UP000500857"/>
    </source>
</evidence>
<dbReference type="InterPro" id="IPR012910">
    <property type="entry name" value="Plug_dom"/>
</dbReference>
<gene>
    <name evidence="13" type="ORF">HCG48_08085</name>
</gene>
<keyword evidence="7 8" id="KW-0998">Cell outer membrane</keyword>
<feature type="domain" description="TonB-dependent receptor plug" evidence="11">
    <location>
        <begin position="168"/>
        <end position="271"/>
    </location>
</feature>
<evidence type="ECO:0000259" key="11">
    <source>
        <dbReference type="Pfam" id="PF07715"/>
    </source>
</evidence>
<evidence type="ECO:0000313" key="13">
    <source>
        <dbReference type="EMBL" id="QIZ73656.1"/>
    </source>
</evidence>
<dbReference type="SUPFAM" id="SSF56935">
    <property type="entry name" value="Porins"/>
    <property type="match status" value="1"/>
</dbReference>
<keyword evidence="3 8" id="KW-1134">Transmembrane beta strand</keyword>
<evidence type="ECO:0000256" key="2">
    <source>
        <dbReference type="ARBA" id="ARBA00022448"/>
    </source>
</evidence>
<dbReference type="Pfam" id="PF07715">
    <property type="entry name" value="Plug"/>
    <property type="match status" value="1"/>
</dbReference>
<protein>
    <submittedName>
        <fullName evidence="13">TonB-dependent receptor</fullName>
    </submittedName>
</protein>
<dbReference type="Gene3D" id="2.40.170.20">
    <property type="entry name" value="TonB-dependent receptor, beta-barrel domain"/>
    <property type="match status" value="1"/>
</dbReference>
<comment type="similarity">
    <text evidence="8 9">Belongs to the TonB-dependent receptor family.</text>
</comment>
<dbReference type="GO" id="GO:0044718">
    <property type="term" value="P:siderophore transmembrane transport"/>
    <property type="evidence" value="ECO:0007669"/>
    <property type="project" value="TreeGrafter"/>
</dbReference>
<evidence type="ECO:0000256" key="7">
    <source>
        <dbReference type="ARBA" id="ARBA00023237"/>
    </source>
</evidence>
<proteinExistence type="inferred from homology"/>
<dbReference type="PROSITE" id="PS52016">
    <property type="entry name" value="TONB_DEPENDENT_REC_3"/>
    <property type="match status" value="1"/>
</dbReference>
<dbReference type="Gene3D" id="2.60.40.3500">
    <property type="match status" value="1"/>
</dbReference>
<accession>A0A6H1U5F2</accession>
<dbReference type="AlphaFoldDB" id="A0A6H1U5F2"/>
<dbReference type="KEGG" id="oxy:HCG48_08085"/>
<evidence type="ECO:0000256" key="8">
    <source>
        <dbReference type="PROSITE-ProRule" id="PRU01360"/>
    </source>
</evidence>
<keyword evidence="2 8" id="KW-0813">Transport</keyword>
<dbReference type="PANTHER" id="PTHR30069">
    <property type="entry name" value="TONB-DEPENDENT OUTER MEMBRANE RECEPTOR"/>
    <property type="match status" value="1"/>
</dbReference>
<sequence>MWQSLWIAGTAALVAVAPVRADTSAITDVRVETSADGLQLILEFDGEETPQIFSSASGNTLIVDILNTRLRLADGDRFSADNPNEAIAEIAVSPLDENNVRLIVTSQSGQPAIEWNEAGGALIFQVTTAEVETPTLPNLSADPSAEGDARPDDIIEILVTATRNLERLTDVPRSTSVIEQEQIEEQMRVTRDLGTILSQEVPGLSPPTQSASNFGQTLRGRNISVLIDGIPQSTNRNVARDLRTIDPGAIERVEVLRGPTAIYGDGATGGIINIITKQGRGEGITAQSWLDFNAFPSDFGDSLSPTIQQSVSGRLGKIDIALNASYTGVNGLFDGDGDRIPPDPNAQGGLADTTTLNVSSKLGYNFTEDQRLQLLFNYFHDDQDTNYTTDPIVNELPGRQKARALSGLELDNSQQTDNLLVSLDYTNDNLLGSRLHAQTYYRDYFTRFFPFDAREFPSLGNTIFQSQVESEKYGGRLQLNTPLFGEENGNLLWGVDYVRESTNQPVDIFDPEVFENSDGLVYRRIGDRTWSPLQRQDNLGLFAQLKVNLGEKVVLRGGVRHERINIDVDDYTTIAGDAIEGGELDYDATLFNIGGVVYPTDEISVFANFSQGFSIADVGRVLRGASAGFSVEELDPEAQTVDNYEIGIRANYEKVRASLSGFYNTSDLGSTFTQDFQVVRAPERVYGVEFALDVTPSEKWAFGGTFTWTDGAVDLEDNGDYDDPLNGFRISPIKVTAYVENETLPGWNNRLQALYSGSRDPEGQGFGLGEVDSYITLDLISSLQVGPGRFVLGVENLLDTQYFPVVSQLQGQDTAYAAARGRTLRLGYSLSW</sequence>
<keyword evidence="13" id="KW-0675">Receptor</keyword>
<keyword evidence="6 8" id="KW-0472">Membrane</keyword>
<evidence type="ECO:0000256" key="5">
    <source>
        <dbReference type="ARBA" id="ARBA00023077"/>
    </source>
</evidence>
<keyword evidence="14" id="KW-1185">Reference proteome</keyword>
<reference evidence="13 14" key="1">
    <citation type="submission" date="2020-04" db="EMBL/GenBank/DDBJ databases">
        <authorList>
            <person name="Basu S."/>
            <person name="Maruthanayagam V."/>
            <person name="Chakraborty S."/>
            <person name="Pramanik A."/>
            <person name="Mukherjee J."/>
            <person name="Brink B."/>
        </authorList>
    </citation>
    <scope>NUCLEOTIDE SEQUENCE [LARGE SCALE GENOMIC DNA]</scope>
    <source>
        <strain evidence="13 14">AP17</strain>
    </source>
</reference>
<dbReference type="PANTHER" id="PTHR30069:SF42">
    <property type="entry name" value="FERRIC AEROBACTIN RECEPTOR"/>
    <property type="match status" value="1"/>
</dbReference>
<evidence type="ECO:0000256" key="4">
    <source>
        <dbReference type="ARBA" id="ARBA00022692"/>
    </source>
</evidence>
<keyword evidence="5 9" id="KW-0798">TonB box</keyword>
<dbReference type="Pfam" id="PF00593">
    <property type="entry name" value="TonB_dep_Rec_b-barrel"/>
    <property type="match status" value="1"/>
</dbReference>
<dbReference type="GO" id="GO:0015344">
    <property type="term" value="F:siderophore uptake transmembrane transporter activity"/>
    <property type="evidence" value="ECO:0007669"/>
    <property type="project" value="TreeGrafter"/>
</dbReference>
<evidence type="ECO:0000256" key="3">
    <source>
        <dbReference type="ARBA" id="ARBA00022452"/>
    </source>
</evidence>
<dbReference type="InterPro" id="IPR021731">
    <property type="entry name" value="AMIN_dom"/>
</dbReference>
<dbReference type="InterPro" id="IPR037066">
    <property type="entry name" value="Plug_dom_sf"/>
</dbReference>
<dbReference type="InterPro" id="IPR000531">
    <property type="entry name" value="Beta-barrel_TonB"/>
</dbReference>
<dbReference type="InterPro" id="IPR039426">
    <property type="entry name" value="TonB-dep_rcpt-like"/>
</dbReference>
<feature type="domain" description="AMIN" evidence="12">
    <location>
        <begin position="28"/>
        <end position="108"/>
    </location>
</feature>
<dbReference type="CDD" id="cd01347">
    <property type="entry name" value="ligand_gated_channel"/>
    <property type="match status" value="1"/>
</dbReference>
<evidence type="ECO:0000256" key="9">
    <source>
        <dbReference type="RuleBase" id="RU003357"/>
    </source>
</evidence>
<keyword evidence="4 8" id="KW-0812">Transmembrane</keyword>
<comment type="subcellular location">
    <subcellularLocation>
        <location evidence="1 8">Cell outer membrane</location>
        <topology evidence="1 8">Multi-pass membrane protein</topology>
    </subcellularLocation>
</comment>
<dbReference type="Gene3D" id="2.170.130.10">
    <property type="entry name" value="TonB-dependent receptor, plug domain"/>
    <property type="match status" value="1"/>
</dbReference>
<evidence type="ECO:0000259" key="12">
    <source>
        <dbReference type="Pfam" id="PF11741"/>
    </source>
</evidence>
<organism evidence="13 14">
    <name type="scientific">Oxynema aestuarii AP17</name>
    <dbReference type="NCBI Taxonomy" id="2064643"/>
    <lineage>
        <taxon>Bacteria</taxon>
        <taxon>Bacillati</taxon>
        <taxon>Cyanobacteriota</taxon>
        <taxon>Cyanophyceae</taxon>
        <taxon>Oscillatoriophycideae</taxon>
        <taxon>Oscillatoriales</taxon>
        <taxon>Oscillatoriaceae</taxon>
        <taxon>Oxynema</taxon>
        <taxon>Oxynema aestuarii</taxon>
    </lineage>
</organism>
<dbReference type="Proteomes" id="UP000500857">
    <property type="component" value="Chromosome"/>
</dbReference>
<dbReference type="EMBL" id="CP051167">
    <property type="protein sequence ID" value="QIZ73656.1"/>
    <property type="molecule type" value="Genomic_DNA"/>
</dbReference>
<evidence type="ECO:0000256" key="1">
    <source>
        <dbReference type="ARBA" id="ARBA00004571"/>
    </source>
</evidence>
<dbReference type="GO" id="GO:0009279">
    <property type="term" value="C:cell outer membrane"/>
    <property type="evidence" value="ECO:0007669"/>
    <property type="project" value="UniProtKB-SubCell"/>
</dbReference>
<dbReference type="InterPro" id="IPR036942">
    <property type="entry name" value="Beta-barrel_TonB_sf"/>
</dbReference>
<evidence type="ECO:0000259" key="10">
    <source>
        <dbReference type="Pfam" id="PF00593"/>
    </source>
</evidence>